<feature type="region of interest" description="Disordered" evidence="1">
    <location>
        <begin position="190"/>
        <end position="297"/>
    </location>
</feature>
<feature type="compositionally biased region" description="Gly residues" evidence="1">
    <location>
        <begin position="259"/>
        <end position="284"/>
    </location>
</feature>
<dbReference type="Gramene" id="Zm00001eb368500_T001">
    <property type="protein sequence ID" value="Zm00001eb368500_P001"/>
    <property type="gene ID" value="Zm00001eb368500"/>
</dbReference>
<protein>
    <submittedName>
        <fullName evidence="2">Uncharacterized protein</fullName>
    </submittedName>
</protein>
<organism evidence="2 3">
    <name type="scientific">Zea mays</name>
    <name type="common">Maize</name>
    <dbReference type="NCBI Taxonomy" id="4577"/>
    <lineage>
        <taxon>Eukaryota</taxon>
        <taxon>Viridiplantae</taxon>
        <taxon>Streptophyta</taxon>
        <taxon>Embryophyta</taxon>
        <taxon>Tracheophyta</taxon>
        <taxon>Spermatophyta</taxon>
        <taxon>Magnoliopsida</taxon>
        <taxon>Liliopsida</taxon>
        <taxon>Poales</taxon>
        <taxon>Poaceae</taxon>
        <taxon>PACMAD clade</taxon>
        <taxon>Panicoideae</taxon>
        <taxon>Andropogonodae</taxon>
        <taxon>Andropogoneae</taxon>
        <taxon>Tripsacinae</taxon>
        <taxon>Zea</taxon>
    </lineage>
</organism>
<reference evidence="3" key="1">
    <citation type="journal article" date="2009" name="Science">
        <title>The B73 maize genome: complexity, diversity, and dynamics.</title>
        <authorList>
            <person name="Schnable P.S."/>
            <person name="Ware D."/>
            <person name="Fulton R.S."/>
            <person name="Stein J.C."/>
            <person name="Wei F."/>
            <person name="Pasternak S."/>
            <person name="Liang C."/>
            <person name="Zhang J."/>
            <person name="Fulton L."/>
            <person name="Graves T.A."/>
            <person name="Minx P."/>
            <person name="Reily A.D."/>
            <person name="Courtney L."/>
            <person name="Kruchowski S.S."/>
            <person name="Tomlinson C."/>
            <person name="Strong C."/>
            <person name="Delehaunty K."/>
            <person name="Fronick C."/>
            <person name="Courtney B."/>
            <person name="Rock S.M."/>
            <person name="Belter E."/>
            <person name="Du F."/>
            <person name="Kim K."/>
            <person name="Abbott R.M."/>
            <person name="Cotton M."/>
            <person name="Levy A."/>
            <person name="Marchetto P."/>
            <person name="Ochoa K."/>
            <person name="Jackson S.M."/>
            <person name="Gillam B."/>
            <person name="Chen W."/>
            <person name="Yan L."/>
            <person name="Higginbotham J."/>
            <person name="Cardenas M."/>
            <person name="Waligorski J."/>
            <person name="Applebaum E."/>
            <person name="Phelps L."/>
            <person name="Falcone J."/>
            <person name="Kanchi K."/>
            <person name="Thane T."/>
            <person name="Scimone A."/>
            <person name="Thane N."/>
            <person name="Henke J."/>
            <person name="Wang T."/>
            <person name="Ruppert J."/>
            <person name="Shah N."/>
            <person name="Rotter K."/>
            <person name="Hodges J."/>
            <person name="Ingenthron E."/>
            <person name="Cordes M."/>
            <person name="Kohlberg S."/>
            <person name="Sgro J."/>
            <person name="Delgado B."/>
            <person name="Mead K."/>
            <person name="Chinwalla A."/>
            <person name="Leonard S."/>
            <person name="Crouse K."/>
            <person name="Collura K."/>
            <person name="Kudrna D."/>
            <person name="Currie J."/>
            <person name="He R."/>
            <person name="Angelova A."/>
            <person name="Rajasekar S."/>
            <person name="Mueller T."/>
            <person name="Lomeli R."/>
            <person name="Scara G."/>
            <person name="Ko A."/>
            <person name="Delaney K."/>
            <person name="Wissotski M."/>
            <person name="Lopez G."/>
            <person name="Campos D."/>
            <person name="Braidotti M."/>
            <person name="Ashley E."/>
            <person name="Golser W."/>
            <person name="Kim H."/>
            <person name="Lee S."/>
            <person name="Lin J."/>
            <person name="Dujmic Z."/>
            <person name="Kim W."/>
            <person name="Talag J."/>
            <person name="Zuccolo A."/>
            <person name="Fan C."/>
            <person name="Sebastian A."/>
            <person name="Kramer M."/>
            <person name="Spiegel L."/>
            <person name="Nascimento L."/>
            <person name="Zutavern T."/>
            <person name="Miller B."/>
            <person name="Ambroise C."/>
            <person name="Muller S."/>
            <person name="Spooner W."/>
            <person name="Narechania A."/>
            <person name="Ren L."/>
            <person name="Wei S."/>
            <person name="Kumari S."/>
            <person name="Faga B."/>
            <person name="Levy M.J."/>
            <person name="McMahan L."/>
            <person name="Van Buren P."/>
            <person name="Vaughn M.W."/>
            <person name="Ying K."/>
            <person name="Yeh C.-T."/>
            <person name="Emrich S.J."/>
            <person name="Jia Y."/>
            <person name="Kalyanaraman A."/>
            <person name="Hsia A.-P."/>
            <person name="Barbazuk W.B."/>
            <person name="Baucom R.S."/>
            <person name="Brutnell T.P."/>
            <person name="Carpita N.C."/>
            <person name="Chaparro C."/>
            <person name="Chia J.-M."/>
            <person name="Deragon J.-M."/>
            <person name="Estill J.C."/>
            <person name="Fu Y."/>
            <person name="Jeddeloh J.A."/>
            <person name="Han Y."/>
            <person name="Lee H."/>
            <person name="Li P."/>
            <person name="Lisch D.R."/>
            <person name="Liu S."/>
            <person name="Liu Z."/>
            <person name="Nagel D.H."/>
            <person name="McCann M.C."/>
            <person name="SanMiguel P."/>
            <person name="Myers A.M."/>
            <person name="Nettleton D."/>
            <person name="Nguyen J."/>
            <person name="Penning B.W."/>
            <person name="Ponnala L."/>
            <person name="Schneider K.L."/>
            <person name="Schwartz D.C."/>
            <person name="Sharma A."/>
            <person name="Soderlund C."/>
            <person name="Springer N.M."/>
            <person name="Sun Q."/>
            <person name="Wang H."/>
            <person name="Waterman M."/>
            <person name="Westerman R."/>
            <person name="Wolfgruber T.K."/>
            <person name="Yang L."/>
            <person name="Yu Y."/>
            <person name="Zhang L."/>
            <person name="Zhou S."/>
            <person name="Zhu Q."/>
            <person name="Bennetzen J.L."/>
            <person name="Dawe R.K."/>
            <person name="Jiang J."/>
            <person name="Jiang N."/>
            <person name="Presting G.G."/>
            <person name="Wessler S.R."/>
            <person name="Aluru S."/>
            <person name="Martienssen R.A."/>
            <person name="Clifton S.W."/>
            <person name="McCombie W.R."/>
            <person name="Wing R.A."/>
            <person name="Wilson R.K."/>
        </authorList>
    </citation>
    <scope>NUCLEOTIDE SEQUENCE [LARGE SCALE GENOMIC DNA]</scope>
    <source>
        <strain evidence="3">cv. B73</strain>
    </source>
</reference>
<feature type="compositionally biased region" description="Basic and acidic residues" evidence="1">
    <location>
        <begin position="134"/>
        <end position="147"/>
    </location>
</feature>
<keyword evidence="3" id="KW-1185">Reference proteome</keyword>
<feature type="compositionally biased region" description="Basic and acidic residues" evidence="1">
    <location>
        <begin position="205"/>
        <end position="219"/>
    </location>
</feature>
<name>A0A804UI70_MAIZE</name>
<evidence type="ECO:0000313" key="2">
    <source>
        <dbReference type="EnsemblPlants" id="Zm00001eb368500_P001"/>
    </source>
</evidence>
<evidence type="ECO:0000256" key="1">
    <source>
        <dbReference type="SAM" id="MobiDB-lite"/>
    </source>
</evidence>
<evidence type="ECO:0000313" key="3">
    <source>
        <dbReference type="Proteomes" id="UP000007305"/>
    </source>
</evidence>
<sequence length="361" mass="36352">INNYTHGSFLIISSLELKGEGKHLTVIRSWPLGSGASDVRRRADGASDEAILVAAGAGAEAAAALGAVPLVAAVAAAAEHVLLAAAPAAGGEGGGAGAGHDAAELAGLVEAPDLVGAAEVAAPDEYLGQRGAPRGREAREERRELGEVARVHGEVPLVDGDAEPAQDGAHGPAVLVRAANHVERGEVEHDAAFGGLGGGGAGGRRRLEGAERAEGRGGDADPVEDADAGGGGAGRGGRRGGRGCVRQQQRLEVLEGGRGEGQARGGGGGGGYERGGCGRGGGGGRRARLHPGQPHEGRWAWASGGRRWGRGRRRGFVRFLDWGLTGGTRARRPGCCFVGVTLECFVLMLCFALGASDIIVS</sequence>
<dbReference type="EnsemblPlants" id="Zm00001eb368500_T001">
    <property type="protein sequence ID" value="Zm00001eb368500_P001"/>
    <property type="gene ID" value="Zm00001eb368500"/>
</dbReference>
<proteinExistence type="predicted"/>
<accession>A0A804UI70</accession>
<dbReference type="AlphaFoldDB" id="A0A804UI70"/>
<dbReference type="InParanoid" id="A0A804UI70"/>
<reference evidence="2" key="3">
    <citation type="submission" date="2021-05" db="UniProtKB">
        <authorList>
            <consortium name="EnsemblPlants"/>
        </authorList>
    </citation>
    <scope>IDENTIFICATION</scope>
    <source>
        <strain evidence="2">cv. B73</strain>
    </source>
</reference>
<feature type="region of interest" description="Disordered" evidence="1">
    <location>
        <begin position="126"/>
        <end position="147"/>
    </location>
</feature>
<reference evidence="2" key="2">
    <citation type="submission" date="2019-07" db="EMBL/GenBank/DDBJ databases">
        <authorList>
            <person name="Seetharam A."/>
            <person name="Woodhouse M."/>
            <person name="Cannon E."/>
        </authorList>
    </citation>
    <scope>NUCLEOTIDE SEQUENCE [LARGE SCALE GENOMIC DNA]</scope>
    <source>
        <strain evidence="2">cv. B73</strain>
    </source>
</reference>
<dbReference type="Proteomes" id="UP000007305">
    <property type="component" value="Chromosome 8"/>
</dbReference>